<evidence type="ECO:0000313" key="2">
    <source>
        <dbReference type="Proteomes" id="UP000790709"/>
    </source>
</evidence>
<dbReference type="Proteomes" id="UP000790709">
    <property type="component" value="Unassembled WGS sequence"/>
</dbReference>
<protein>
    <submittedName>
        <fullName evidence="1">Uncharacterized protein</fullName>
    </submittedName>
</protein>
<gene>
    <name evidence="1" type="ORF">BV22DRAFT_1135235</name>
</gene>
<dbReference type="EMBL" id="MU266980">
    <property type="protein sequence ID" value="KAH7917650.1"/>
    <property type="molecule type" value="Genomic_DNA"/>
</dbReference>
<keyword evidence="2" id="KW-1185">Reference proteome</keyword>
<organism evidence="1 2">
    <name type="scientific">Leucogyrophana mollusca</name>
    <dbReference type="NCBI Taxonomy" id="85980"/>
    <lineage>
        <taxon>Eukaryota</taxon>
        <taxon>Fungi</taxon>
        <taxon>Dikarya</taxon>
        <taxon>Basidiomycota</taxon>
        <taxon>Agaricomycotina</taxon>
        <taxon>Agaricomycetes</taxon>
        <taxon>Agaricomycetidae</taxon>
        <taxon>Boletales</taxon>
        <taxon>Boletales incertae sedis</taxon>
        <taxon>Leucogyrophana</taxon>
    </lineage>
</organism>
<proteinExistence type="predicted"/>
<accession>A0ACB8AW95</accession>
<reference evidence="1" key="1">
    <citation type="journal article" date="2021" name="New Phytol.">
        <title>Evolutionary innovations through gain and loss of genes in the ectomycorrhizal Boletales.</title>
        <authorList>
            <person name="Wu G."/>
            <person name="Miyauchi S."/>
            <person name="Morin E."/>
            <person name="Kuo A."/>
            <person name="Drula E."/>
            <person name="Varga T."/>
            <person name="Kohler A."/>
            <person name="Feng B."/>
            <person name="Cao Y."/>
            <person name="Lipzen A."/>
            <person name="Daum C."/>
            <person name="Hundley H."/>
            <person name="Pangilinan J."/>
            <person name="Johnson J."/>
            <person name="Barry K."/>
            <person name="LaButti K."/>
            <person name="Ng V."/>
            <person name="Ahrendt S."/>
            <person name="Min B."/>
            <person name="Choi I.G."/>
            <person name="Park H."/>
            <person name="Plett J.M."/>
            <person name="Magnuson J."/>
            <person name="Spatafora J.W."/>
            <person name="Nagy L.G."/>
            <person name="Henrissat B."/>
            <person name="Grigoriev I.V."/>
            <person name="Yang Z.L."/>
            <person name="Xu J."/>
            <person name="Martin F.M."/>
        </authorList>
    </citation>
    <scope>NUCLEOTIDE SEQUENCE</scope>
    <source>
        <strain evidence="1">KUC20120723A-06</strain>
    </source>
</reference>
<sequence>MSIYVYELPTTGAIPLPTPASTSSWGALTPYTEATRACANLRGVLKLSKRTDCDDTDYPRLAEIHTPPLTSACCADPTCRSWTNTSRLYGLSFQPVPKHRDLQARAPVGCLAVAPKPSAPPRPAFGPGSAGWEVLSQGYGGTVGEGGRGTWIIWEMILGESI</sequence>
<name>A0ACB8AW95_9AGAM</name>
<evidence type="ECO:0000313" key="1">
    <source>
        <dbReference type="EMBL" id="KAH7917650.1"/>
    </source>
</evidence>
<comment type="caution">
    <text evidence="1">The sequence shown here is derived from an EMBL/GenBank/DDBJ whole genome shotgun (WGS) entry which is preliminary data.</text>
</comment>